<evidence type="ECO:0000313" key="3">
    <source>
        <dbReference type="Proteomes" id="UP000663859"/>
    </source>
</evidence>
<protein>
    <submittedName>
        <fullName evidence="2">Uncharacterized protein</fullName>
    </submittedName>
</protein>
<evidence type="ECO:0000256" key="1">
    <source>
        <dbReference type="SAM" id="MobiDB-lite"/>
    </source>
</evidence>
<gene>
    <name evidence="2" type="ORF">MPNT_10374</name>
</gene>
<accession>A0A8J2BKM0</accession>
<feature type="compositionally biased region" description="Gly residues" evidence="1">
    <location>
        <begin position="22"/>
        <end position="33"/>
    </location>
</feature>
<organism evidence="2 3">
    <name type="scientific">Candidatus Methylacidithermus pantelleriae</name>
    <dbReference type="NCBI Taxonomy" id="2744239"/>
    <lineage>
        <taxon>Bacteria</taxon>
        <taxon>Pseudomonadati</taxon>
        <taxon>Verrucomicrobiota</taxon>
        <taxon>Methylacidiphilae</taxon>
        <taxon>Methylacidiphilales</taxon>
        <taxon>Methylacidiphilaceae</taxon>
        <taxon>Candidatus Methylacidithermus</taxon>
    </lineage>
</organism>
<name>A0A8J2BKM0_9BACT</name>
<evidence type="ECO:0000313" key="2">
    <source>
        <dbReference type="EMBL" id="CAF0689801.1"/>
    </source>
</evidence>
<feature type="compositionally biased region" description="Basic and acidic residues" evidence="1">
    <location>
        <begin position="34"/>
        <end position="44"/>
    </location>
</feature>
<feature type="region of interest" description="Disordered" evidence="1">
    <location>
        <begin position="1"/>
        <end position="53"/>
    </location>
</feature>
<sequence length="167" mass="17875">MALDTSLPEKNGLGLERSGPTGKRGGFSQGGIGRDSENDREKSRSAQTGEPGRLGAFSCLQAYKKIVCSTGADPRGRFSWKRKETGGSPKRKRSMDGIWLEIRLCRPETLPGGALTHYERLAVVEMGLSPAQKLPGSLYRVTLGAGDPSPQSHPDLFPGLEAHTAGL</sequence>
<dbReference type="AlphaFoldDB" id="A0A8J2BKM0"/>
<dbReference type="EMBL" id="CAJNOB010000001">
    <property type="protein sequence ID" value="CAF0689801.1"/>
    <property type="molecule type" value="Genomic_DNA"/>
</dbReference>
<keyword evidence="3" id="KW-1185">Reference proteome</keyword>
<feature type="region of interest" description="Disordered" evidence="1">
    <location>
        <begin position="71"/>
        <end position="93"/>
    </location>
</feature>
<reference evidence="2" key="1">
    <citation type="submission" date="2021-02" db="EMBL/GenBank/DDBJ databases">
        <authorList>
            <person name="Cremers G."/>
            <person name="Picone N."/>
        </authorList>
    </citation>
    <scope>NUCLEOTIDE SEQUENCE</scope>
    <source>
        <strain evidence="2">PQ17</strain>
    </source>
</reference>
<comment type="caution">
    <text evidence="2">The sequence shown here is derived from an EMBL/GenBank/DDBJ whole genome shotgun (WGS) entry which is preliminary data.</text>
</comment>
<dbReference type="Proteomes" id="UP000663859">
    <property type="component" value="Unassembled WGS sequence"/>
</dbReference>
<proteinExistence type="predicted"/>